<dbReference type="AlphaFoldDB" id="A0A437SK24"/>
<evidence type="ECO:0000313" key="3">
    <source>
        <dbReference type="Proteomes" id="UP000286687"/>
    </source>
</evidence>
<protein>
    <submittedName>
        <fullName evidence="2">Uncharacterized protein</fullName>
    </submittedName>
</protein>
<evidence type="ECO:0000313" key="2">
    <source>
        <dbReference type="EMBL" id="RVU63438.1"/>
    </source>
</evidence>
<sequence>MTMRLRRSDYVIVTGIIIMYLFIGHLLDIDILKLMTIHKDGFSVSFLGVAICYISIAFAYFTIRKLKKG</sequence>
<accession>A0A437SK24</accession>
<keyword evidence="1" id="KW-1133">Transmembrane helix</keyword>
<gene>
    <name evidence="2" type="ORF">BM74_15075</name>
</gene>
<proteinExistence type="predicted"/>
<feature type="transmembrane region" description="Helical" evidence="1">
    <location>
        <begin position="44"/>
        <end position="63"/>
    </location>
</feature>
<dbReference type="EMBL" id="LDER01000198">
    <property type="protein sequence ID" value="RVU63438.1"/>
    <property type="molecule type" value="Genomic_DNA"/>
</dbReference>
<feature type="transmembrane region" description="Helical" evidence="1">
    <location>
        <begin position="12"/>
        <end position="32"/>
    </location>
</feature>
<dbReference type="Proteomes" id="UP000286687">
    <property type="component" value="Unassembled WGS sequence"/>
</dbReference>
<evidence type="ECO:0000256" key="1">
    <source>
        <dbReference type="SAM" id="Phobius"/>
    </source>
</evidence>
<reference evidence="2 3" key="1">
    <citation type="submission" date="2018-01" db="EMBL/GenBank/DDBJ databases">
        <title>Complete genome sequence of G25-42.</title>
        <authorList>
            <person name="Zheng Z."/>
            <person name="Sun M."/>
        </authorList>
    </citation>
    <scope>NUCLEOTIDE SEQUENCE [LARGE SCALE GENOMIC DNA]</scope>
    <source>
        <strain evidence="2 3">G25-42</strain>
    </source>
</reference>
<keyword evidence="1" id="KW-0812">Transmembrane</keyword>
<name>A0A437SK24_BACTU</name>
<organism evidence="2 3">
    <name type="scientific">Bacillus thuringiensis</name>
    <dbReference type="NCBI Taxonomy" id="1428"/>
    <lineage>
        <taxon>Bacteria</taxon>
        <taxon>Bacillati</taxon>
        <taxon>Bacillota</taxon>
        <taxon>Bacilli</taxon>
        <taxon>Bacillales</taxon>
        <taxon>Bacillaceae</taxon>
        <taxon>Bacillus</taxon>
        <taxon>Bacillus cereus group</taxon>
    </lineage>
</organism>
<comment type="caution">
    <text evidence="2">The sequence shown here is derived from an EMBL/GenBank/DDBJ whole genome shotgun (WGS) entry which is preliminary data.</text>
</comment>
<dbReference type="RefSeq" id="WP_042512327.1">
    <property type="nucleotide sequence ID" value="NZ_LDER01000198.1"/>
</dbReference>
<keyword evidence="1" id="KW-0472">Membrane</keyword>